<dbReference type="AlphaFoldDB" id="A0A803NI68"/>
<dbReference type="Gramene" id="evm.model.01.1701">
    <property type="protein sequence ID" value="cds.evm.model.01.1701"/>
    <property type="gene ID" value="evm.TU.01.1701"/>
</dbReference>
<dbReference type="Pfam" id="PF13456">
    <property type="entry name" value="RVT_3"/>
    <property type="match status" value="1"/>
</dbReference>
<dbReference type="CDD" id="cd06222">
    <property type="entry name" value="RNase_H_like"/>
    <property type="match status" value="1"/>
</dbReference>
<dbReference type="Gene3D" id="3.30.420.10">
    <property type="entry name" value="Ribonuclease H-like superfamily/Ribonuclease H"/>
    <property type="match status" value="1"/>
</dbReference>
<dbReference type="InterPro" id="IPR012337">
    <property type="entry name" value="RNaseH-like_sf"/>
</dbReference>
<dbReference type="EMBL" id="UZAU01000042">
    <property type="status" value="NOT_ANNOTATED_CDS"/>
    <property type="molecule type" value="Genomic_DNA"/>
</dbReference>
<dbReference type="InterPro" id="IPR002156">
    <property type="entry name" value="RNaseH_domain"/>
</dbReference>
<organism evidence="2 3">
    <name type="scientific">Cannabis sativa</name>
    <name type="common">Hemp</name>
    <name type="synonym">Marijuana</name>
    <dbReference type="NCBI Taxonomy" id="3483"/>
    <lineage>
        <taxon>Eukaryota</taxon>
        <taxon>Viridiplantae</taxon>
        <taxon>Streptophyta</taxon>
        <taxon>Embryophyta</taxon>
        <taxon>Tracheophyta</taxon>
        <taxon>Spermatophyta</taxon>
        <taxon>Magnoliopsida</taxon>
        <taxon>eudicotyledons</taxon>
        <taxon>Gunneridae</taxon>
        <taxon>Pentapetalae</taxon>
        <taxon>rosids</taxon>
        <taxon>fabids</taxon>
        <taxon>Rosales</taxon>
        <taxon>Cannabaceae</taxon>
        <taxon>Cannabis</taxon>
    </lineage>
</organism>
<evidence type="ECO:0000313" key="3">
    <source>
        <dbReference type="Proteomes" id="UP000596661"/>
    </source>
</evidence>
<proteinExistence type="predicted"/>
<accession>A0A803NI68</accession>
<dbReference type="PANTHER" id="PTHR47074">
    <property type="entry name" value="BNAC02G40300D PROTEIN"/>
    <property type="match status" value="1"/>
</dbReference>
<dbReference type="GO" id="GO:0003676">
    <property type="term" value="F:nucleic acid binding"/>
    <property type="evidence" value="ECO:0007669"/>
    <property type="project" value="InterPro"/>
</dbReference>
<dbReference type="GO" id="GO:0004523">
    <property type="term" value="F:RNA-DNA hybrid ribonuclease activity"/>
    <property type="evidence" value="ECO:0007669"/>
    <property type="project" value="InterPro"/>
</dbReference>
<dbReference type="InterPro" id="IPR044730">
    <property type="entry name" value="RNase_H-like_dom_plant"/>
</dbReference>
<dbReference type="SUPFAM" id="SSF53098">
    <property type="entry name" value="Ribonuclease H-like"/>
    <property type="match status" value="1"/>
</dbReference>
<dbReference type="Proteomes" id="UP000596661">
    <property type="component" value="Chromosome 1"/>
</dbReference>
<evidence type="ECO:0000313" key="2">
    <source>
        <dbReference type="EnsemblPlants" id="cds.evm.model.01.1701"/>
    </source>
</evidence>
<keyword evidence="3" id="KW-1185">Reference proteome</keyword>
<reference evidence="2" key="1">
    <citation type="submission" date="2018-11" db="EMBL/GenBank/DDBJ databases">
        <authorList>
            <person name="Grassa J C."/>
        </authorList>
    </citation>
    <scope>NUCLEOTIDE SEQUENCE [LARGE SCALE GENOMIC DNA]</scope>
</reference>
<feature type="domain" description="RNase H type-1" evidence="1">
    <location>
        <begin position="21"/>
        <end position="139"/>
    </location>
</feature>
<sequence>MLPTGSSPSASNFTQRLYVDAAQDSQLLKMGFGMTIHSNTREVLLNLVKPWSGITSPLLMEAQALHFALSWCHAHSIYPDSIVSDCKVLVNYICNNDTHNLYLNPFVTEIKSLLSYFPKVFLSYISRGANEAAHCLARTALGLEQEALWRNSSLQL</sequence>
<dbReference type="InterPro" id="IPR052929">
    <property type="entry name" value="RNase_H-like_EbsB-rel"/>
</dbReference>
<protein>
    <recommendedName>
        <fullName evidence="1">RNase H type-1 domain-containing protein</fullName>
    </recommendedName>
</protein>
<reference evidence="2" key="2">
    <citation type="submission" date="2021-03" db="UniProtKB">
        <authorList>
            <consortium name="EnsemblPlants"/>
        </authorList>
    </citation>
    <scope>IDENTIFICATION</scope>
</reference>
<evidence type="ECO:0000259" key="1">
    <source>
        <dbReference type="Pfam" id="PF13456"/>
    </source>
</evidence>
<dbReference type="InterPro" id="IPR036397">
    <property type="entry name" value="RNaseH_sf"/>
</dbReference>
<name>A0A803NI68_CANSA</name>
<dbReference type="EnsemblPlants" id="evm.model.01.1701">
    <property type="protein sequence ID" value="cds.evm.model.01.1701"/>
    <property type="gene ID" value="evm.TU.01.1701"/>
</dbReference>
<dbReference type="PANTHER" id="PTHR47074:SF11">
    <property type="entry name" value="REVERSE TRANSCRIPTASE-LIKE PROTEIN"/>
    <property type="match status" value="1"/>
</dbReference>